<dbReference type="Gene3D" id="3.30.30.110">
    <property type="entry name" value="Antibacterial factor-related peptide"/>
    <property type="match status" value="1"/>
</dbReference>
<dbReference type="AlphaFoldDB" id="A0A0M3I7I7"/>
<dbReference type="Pfam" id="PF16839">
    <property type="entry name" value="Antimicrobial25"/>
    <property type="match status" value="1"/>
</dbReference>
<dbReference type="Proteomes" id="UP000036681">
    <property type="component" value="Unplaced"/>
</dbReference>
<evidence type="ECO:0000313" key="2">
    <source>
        <dbReference type="Proteomes" id="UP000036681"/>
    </source>
</evidence>
<name>A0A0M3I7I7_ASCLU</name>
<feature type="signal peptide" evidence="1">
    <location>
        <begin position="1"/>
        <end position="19"/>
    </location>
</feature>
<dbReference type="GO" id="GO:0098542">
    <property type="term" value="P:defense response to other organism"/>
    <property type="evidence" value="ECO:0007669"/>
    <property type="project" value="InterPro"/>
</dbReference>
<feature type="chain" id="PRO_5005657004" evidence="1">
    <location>
        <begin position="20"/>
        <end position="80"/>
    </location>
</feature>
<dbReference type="InterPro" id="IPR031770">
    <property type="entry name" value="Abf-1/2"/>
</dbReference>
<evidence type="ECO:0000313" key="3">
    <source>
        <dbReference type="WBParaSite" id="ALUE_0001315401-mRNA-1"/>
    </source>
</evidence>
<dbReference type="InterPro" id="IPR038204">
    <property type="entry name" value="Abf-1/2_sf"/>
</dbReference>
<reference evidence="3" key="1">
    <citation type="submission" date="2017-02" db="UniProtKB">
        <authorList>
            <consortium name="WormBaseParasite"/>
        </authorList>
    </citation>
    <scope>IDENTIFICATION</scope>
</reference>
<sequence>MKTLVIALLLVAVLGVTAGANLCATMDVPGLRASANWLCHNSCRAKDCRGGGSCQKRGGRRECVCKLCENRGGVWPGRKK</sequence>
<accession>A0A0M3I7I7</accession>
<keyword evidence="2" id="KW-1185">Reference proteome</keyword>
<organism evidence="2 3">
    <name type="scientific">Ascaris lumbricoides</name>
    <name type="common">Giant roundworm</name>
    <dbReference type="NCBI Taxonomy" id="6252"/>
    <lineage>
        <taxon>Eukaryota</taxon>
        <taxon>Metazoa</taxon>
        <taxon>Ecdysozoa</taxon>
        <taxon>Nematoda</taxon>
        <taxon>Chromadorea</taxon>
        <taxon>Rhabditida</taxon>
        <taxon>Spirurina</taxon>
        <taxon>Ascaridomorpha</taxon>
        <taxon>Ascaridoidea</taxon>
        <taxon>Ascarididae</taxon>
        <taxon>Ascaris</taxon>
    </lineage>
</organism>
<protein>
    <submittedName>
        <fullName evidence="3">INVERT_DEFENSINS domain-containing protein</fullName>
    </submittedName>
</protein>
<evidence type="ECO:0000256" key="1">
    <source>
        <dbReference type="SAM" id="SignalP"/>
    </source>
</evidence>
<proteinExistence type="predicted"/>
<dbReference type="WBParaSite" id="ALUE_0001315401-mRNA-1">
    <property type="protein sequence ID" value="ALUE_0001315401-mRNA-1"/>
    <property type="gene ID" value="ALUE_0001315401"/>
</dbReference>
<keyword evidence="1" id="KW-0732">Signal</keyword>